<evidence type="ECO:0000313" key="1">
    <source>
        <dbReference type="EMBL" id="EGT51448.1"/>
    </source>
</evidence>
<dbReference type="EMBL" id="GL380257">
    <property type="protein sequence ID" value="EGT51448.1"/>
    <property type="molecule type" value="Genomic_DNA"/>
</dbReference>
<organism evidence="2">
    <name type="scientific">Caenorhabditis brenneri</name>
    <name type="common">Nematode worm</name>
    <dbReference type="NCBI Taxonomy" id="135651"/>
    <lineage>
        <taxon>Eukaryota</taxon>
        <taxon>Metazoa</taxon>
        <taxon>Ecdysozoa</taxon>
        <taxon>Nematoda</taxon>
        <taxon>Chromadorea</taxon>
        <taxon>Rhabditida</taxon>
        <taxon>Rhabditina</taxon>
        <taxon>Rhabditomorpha</taxon>
        <taxon>Rhabditoidea</taxon>
        <taxon>Rhabditidae</taxon>
        <taxon>Peloderinae</taxon>
        <taxon>Caenorhabditis</taxon>
    </lineage>
</organism>
<dbReference type="InParanoid" id="G0PCY7"/>
<proteinExistence type="predicted"/>
<dbReference type="Proteomes" id="UP000008068">
    <property type="component" value="Unassembled WGS sequence"/>
</dbReference>
<gene>
    <name evidence="1" type="ORF">CAEBREN_07893</name>
</gene>
<keyword evidence="2" id="KW-1185">Reference proteome</keyword>
<evidence type="ECO:0000313" key="2">
    <source>
        <dbReference type="Proteomes" id="UP000008068"/>
    </source>
</evidence>
<sequence>MVKDAYNPIDGRTFCVNSEDVNVPGKEYALVLLPVRYSTTSHSYSPIVCKGGNCYSQSPKTSCKSSSTTVQRSSTRIKSSVQPQHLHGERCPYNPIDGRTFCVNSEDVNVPGKEYALVLLPVRYSTKVIGIVDCLVEQFSETGD</sequence>
<accession>G0PCY7</accession>
<reference evidence="2" key="1">
    <citation type="submission" date="2011-07" db="EMBL/GenBank/DDBJ databases">
        <authorList>
            <consortium name="Caenorhabditis brenneri Sequencing and Analysis Consortium"/>
            <person name="Wilson R.K."/>
        </authorList>
    </citation>
    <scope>NUCLEOTIDE SEQUENCE [LARGE SCALE GENOMIC DNA]</scope>
    <source>
        <strain evidence="2">PB2801</strain>
    </source>
</reference>
<protein>
    <submittedName>
        <fullName evidence="1">Uncharacterized protein</fullName>
    </submittedName>
</protein>
<name>G0PCY7_CAEBE</name>
<dbReference type="AlphaFoldDB" id="G0PCY7"/>
<dbReference type="HOGENOM" id="CLU_1798150_0_0_1"/>